<proteinExistence type="predicted"/>
<gene>
    <name evidence="1" type="ORF">AVDCRST_MAG78-300</name>
</gene>
<accession>A0A6J4PBD2</accession>
<dbReference type="AlphaFoldDB" id="A0A6J4PBD2"/>
<protein>
    <submittedName>
        <fullName evidence="1">Uncharacterized protein</fullName>
    </submittedName>
</protein>
<evidence type="ECO:0000313" key="1">
    <source>
        <dbReference type="EMBL" id="CAA9409516.1"/>
    </source>
</evidence>
<organism evidence="1">
    <name type="scientific">uncultured Rubrobacteraceae bacterium</name>
    <dbReference type="NCBI Taxonomy" id="349277"/>
    <lineage>
        <taxon>Bacteria</taxon>
        <taxon>Bacillati</taxon>
        <taxon>Actinomycetota</taxon>
        <taxon>Rubrobacteria</taxon>
        <taxon>Rubrobacterales</taxon>
        <taxon>Rubrobacteraceae</taxon>
        <taxon>environmental samples</taxon>
    </lineage>
</organism>
<name>A0A6J4PBD2_9ACTN</name>
<reference evidence="1" key="1">
    <citation type="submission" date="2020-02" db="EMBL/GenBank/DDBJ databases">
        <authorList>
            <person name="Meier V. D."/>
        </authorList>
    </citation>
    <scope>NUCLEOTIDE SEQUENCE</scope>
    <source>
        <strain evidence="1">AVDCRST_MAG78</strain>
    </source>
</reference>
<sequence>MKGDDVTDAESLREAACGAEAIVHAALMHGEGAEEAERTVVGAVLDVSRGTERTLAYNIGVRVMGTRLRRWILPTRRRG</sequence>
<dbReference type="EMBL" id="CADCVB010000018">
    <property type="protein sequence ID" value="CAA9409516.1"/>
    <property type="molecule type" value="Genomic_DNA"/>
</dbReference>